<dbReference type="STRING" id="861266.ARTSIC4J27_898"/>
<dbReference type="AlphaFoldDB" id="A0A024GZG0"/>
<dbReference type="Proteomes" id="UP000035722">
    <property type="component" value="Unassembled WGS sequence"/>
</dbReference>
<keyword evidence="3" id="KW-1185">Reference proteome</keyword>
<accession>A0A024GZG0</accession>
<feature type="region of interest" description="Disordered" evidence="1">
    <location>
        <begin position="186"/>
        <end position="267"/>
    </location>
</feature>
<sequence>MTMTENQWPEASAGSPLDQYGNTPTHASAEPETYVTKKDAAKEETSKIAGEAAGVARNVAQTARLEAGNVATEAKSSAQDLLQQAKRGVSSQAGEQQRKAADGIRSLSSQLHAMADSPEQQGMASDLVREVAGRASSVASWVEGTEPSAMLADVQSFARRKPGTFLLLAAGAGILAGRVARGLKAETPHAQRTVRPRPEQAPAAGAKAPSWGAEPVYQDQAAAAPTYGETIYGEPARPSYSGTESGGVPLKDPDDPFSDVRAAERQP</sequence>
<protein>
    <submittedName>
        <fullName evidence="2">Uncharacterized protein</fullName>
    </submittedName>
</protein>
<gene>
    <name evidence="2" type="ORF">ARTSIC4J27_898</name>
</gene>
<feature type="compositionally biased region" description="Basic and acidic residues" evidence="1">
    <location>
        <begin position="35"/>
        <end position="46"/>
    </location>
</feature>
<comment type="caution">
    <text evidence="2">The sequence shown here is derived from an EMBL/GenBank/DDBJ whole genome shotgun (WGS) entry which is preliminary data.</text>
</comment>
<reference evidence="3" key="1">
    <citation type="journal article" date="2014" name="Genome Announc.">
        <title>Genome Sequence of Arthrobacter siccitolerans 4J27, a Xeroprotectant-Producing Desiccation-Tolerant Microorganism.</title>
        <authorList>
            <person name="Manzanera M."/>
            <person name="Santa-Cruz-Calvo L."/>
            <person name="Vilchez J.I."/>
            <person name="Garcia-Fontana C."/>
            <person name="Silva-Castro G.A."/>
            <person name="Calvo C."/>
            <person name="Gonzalez-Lopez J."/>
        </authorList>
    </citation>
    <scope>NUCLEOTIDE SEQUENCE [LARGE SCALE GENOMIC DNA]</scope>
    <source>
        <strain evidence="3">4J27</strain>
    </source>
</reference>
<proteinExistence type="predicted"/>
<evidence type="ECO:0000313" key="2">
    <source>
        <dbReference type="EMBL" id="CCQ44967.1"/>
    </source>
</evidence>
<dbReference type="EMBL" id="CAQI01000030">
    <property type="protein sequence ID" value="CCQ44967.1"/>
    <property type="molecule type" value="Genomic_DNA"/>
</dbReference>
<evidence type="ECO:0000313" key="3">
    <source>
        <dbReference type="Proteomes" id="UP000035722"/>
    </source>
</evidence>
<feature type="region of interest" description="Disordered" evidence="1">
    <location>
        <begin position="78"/>
        <end position="105"/>
    </location>
</feature>
<feature type="region of interest" description="Disordered" evidence="1">
    <location>
        <begin position="1"/>
        <end position="53"/>
    </location>
</feature>
<organism evidence="2 3">
    <name type="scientific">Pseudarthrobacter siccitolerans</name>
    <dbReference type="NCBI Taxonomy" id="861266"/>
    <lineage>
        <taxon>Bacteria</taxon>
        <taxon>Bacillati</taxon>
        <taxon>Actinomycetota</taxon>
        <taxon>Actinomycetes</taxon>
        <taxon>Micrococcales</taxon>
        <taxon>Micrococcaceae</taxon>
        <taxon>Pseudarthrobacter</taxon>
    </lineage>
</organism>
<name>A0A024GZG0_9MICC</name>
<evidence type="ECO:0000256" key="1">
    <source>
        <dbReference type="SAM" id="MobiDB-lite"/>
    </source>
</evidence>